<organism evidence="2 3">
    <name type="scientific">Paenibacillus swuensis</name>
    <dbReference type="NCBI Taxonomy" id="1178515"/>
    <lineage>
        <taxon>Bacteria</taxon>
        <taxon>Bacillati</taxon>
        <taxon>Bacillota</taxon>
        <taxon>Bacilli</taxon>
        <taxon>Bacillales</taxon>
        <taxon>Paenibacillaceae</taxon>
        <taxon>Paenibacillus</taxon>
    </lineage>
</organism>
<evidence type="ECO:0000313" key="2">
    <source>
        <dbReference type="EMBL" id="ANE46454.1"/>
    </source>
</evidence>
<dbReference type="AlphaFoldDB" id="A0A172THT5"/>
<dbReference type="RefSeq" id="WP_068606006.1">
    <property type="nucleotide sequence ID" value="NZ_CP011388.1"/>
</dbReference>
<dbReference type="GO" id="GO:0007165">
    <property type="term" value="P:signal transduction"/>
    <property type="evidence" value="ECO:0007669"/>
    <property type="project" value="InterPro"/>
</dbReference>
<dbReference type="SUPFAM" id="SSF52200">
    <property type="entry name" value="Toll/Interleukin receptor TIR domain"/>
    <property type="match status" value="1"/>
</dbReference>
<dbReference type="Proteomes" id="UP000076927">
    <property type="component" value="Chromosome"/>
</dbReference>
<dbReference type="PATRIC" id="fig|1178515.4.peg.1878"/>
<dbReference type="InterPro" id="IPR035897">
    <property type="entry name" value="Toll_tir_struct_dom_sf"/>
</dbReference>
<dbReference type="Pfam" id="PF13676">
    <property type="entry name" value="TIR_2"/>
    <property type="match status" value="1"/>
</dbReference>
<dbReference type="EMBL" id="CP011388">
    <property type="protein sequence ID" value="ANE46454.1"/>
    <property type="molecule type" value="Genomic_DNA"/>
</dbReference>
<protein>
    <recommendedName>
        <fullName evidence="1">TIR domain-containing protein</fullName>
    </recommendedName>
</protein>
<reference evidence="2 3" key="1">
    <citation type="submission" date="2015-01" db="EMBL/GenBank/DDBJ databases">
        <title>Paenibacillus swuensis/DY6/whole genome sequencing.</title>
        <authorList>
            <person name="Kim M.K."/>
            <person name="Srinivasan S."/>
            <person name="Lee J.-J."/>
        </authorList>
    </citation>
    <scope>NUCLEOTIDE SEQUENCE [LARGE SCALE GENOMIC DNA]</scope>
    <source>
        <strain evidence="2 3">DY6</strain>
    </source>
</reference>
<evidence type="ECO:0000313" key="3">
    <source>
        <dbReference type="Proteomes" id="UP000076927"/>
    </source>
</evidence>
<dbReference type="PROSITE" id="PS50104">
    <property type="entry name" value="TIR"/>
    <property type="match status" value="1"/>
</dbReference>
<dbReference type="STRING" id="1178515.SY83_09400"/>
<sequence length="747" mass="87454">MDFSKVMDMGTGVPIFISYASLDVDPVKELVANIEERGYSCWYANRDIRSSAQYNTVINEQINNCEIMIVMVTPNVEHSEFVPKEISLAYEKKNEKKPTVLPILWNVDSYPSNVSLFLTNNQHLNRKAFEDLNSFYNVLAEDIEEIYAKREDRVSDERIDRKPARINNYFIKNLNTISTDWLNQQAQTFVQPTSYELLLNRLRNEHFIQLHDKGHTGKFTASVIALMDLQVQEIYEWSTVNSLSEVLRYDIPEKSGVVLEAGADLAGFVGHVNEREIEKYCEFLKGSQSYFILISATSQPHRYFVNQNIAWEGASDSYNLLSTHISVQYANEDRQRMLAVLNRNDLISSVIFPRDCKSLIQKIELFIHGQLDEESFIASNYINTKNRISDWFADHSHYTDIAFYITLTLYENYPFARVMNRASILANKLLHYLQQEPKEASTLNRDAYLERFHAHVIRNKKMGYVGEAVEQEVVAYKYVDDKGAIWDHLWSQYPQYQPIIVEWLASIQREDKAMRKVIIGILVQLMSNYVEDIIHVVILKWLKSDNAGDRIFLISVLKEYARKDIGAANLVYQLINKWLSLKQYNMEWISAKLLGTHIAKVNFEESLLMLRNLYYSPSPNIRNNAKRSFNYITSVVTVERQYEEAYYQFWIEWIIRMDVDAAEVILMMTELFGQNLALFLYADTKYDKSFWLKYFLSCRFFDGKDFIKVRDATQQLSSKIYQTSKQLPKNEQRCRDFEALFSKYKQA</sequence>
<evidence type="ECO:0000259" key="1">
    <source>
        <dbReference type="PROSITE" id="PS50104"/>
    </source>
</evidence>
<dbReference type="InterPro" id="IPR016024">
    <property type="entry name" value="ARM-type_fold"/>
</dbReference>
<proteinExistence type="predicted"/>
<dbReference type="InterPro" id="IPR000157">
    <property type="entry name" value="TIR_dom"/>
</dbReference>
<dbReference type="KEGG" id="pswu:SY83_09400"/>
<accession>A0A172THT5</accession>
<gene>
    <name evidence="2" type="ORF">SY83_09400</name>
</gene>
<keyword evidence="3" id="KW-1185">Reference proteome</keyword>
<feature type="domain" description="TIR" evidence="1">
    <location>
        <begin position="11"/>
        <end position="143"/>
    </location>
</feature>
<dbReference type="Gene3D" id="3.40.50.10140">
    <property type="entry name" value="Toll/interleukin-1 receptor homology (TIR) domain"/>
    <property type="match status" value="1"/>
</dbReference>
<name>A0A172THT5_9BACL</name>
<dbReference type="SUPFAM" id="SSF48371">
    <property type="entry name" value="ARM repeat"/>
    <property type="match status" value="1"/>
</dbReference>
<dbReference type="OrthoDB" id="2049726at2"/>